<gene>
    <name evidence="3" type="ORF">VOLCADRAFT_91784</name>
</gene>
<reference evidence="3 4" key="1">
    <citation type="journal article" date="2010" name="Science">
        <title>Genomic analysis of organismal complexity in the multicellular green alga Volvox carteri.</title>
        <authorList>
            <person name="Prochnik S.E."/>
            <person name="Umen J."/>
            <person name="Nedelcu A.M."/>
            <person name="Hallmann A."/>
            <person name="Miller S.M."/>
            <person name="Nishii I."/>
            <person name="Ferris P."/>
            <person name="Kuo A."/>
            <person name="Mitros T."/>
            <person name="Fritz-Laylin L.K."/>
            <person name="Hellsten U."/>
            <person name="Chapman J."/>
            <person name="Simakov O."/>
            <person name="Rensing S.A."/>
            <person name="Terry A."/>
            <person name="Pangilinan J."/>
            <person name="Kapitonov V."/>
            <person name="Jurka J."/>
            <person name="Salamov A."/>
            <person name="Shapiro H."/>
            <person name="Schmutz J."/>
            <person name="Grimwood J."/>
            <person name="Lindquist E."/>
            <person name="Lucas S."/>
            <person name="Grigoriev I.V."/>
            <person name="Schmitt R."/>
            <person name="Kirk D."/>
            <person name="Rokhsar D.S."/>
        </authorList>
    </citation>
    <scope>NUCLEOTIDE SEQUENCE [LARGE SCALE GENOMIC DNA]</scope>
    <source>
        <strain evidence="4">f. Nagariensis / Eve</strain>
    </source>
</reference>
<dbReference type="EMBL" id="GL378343">
    <property type="protein sequence ID" value="EFJ47723.1"/>
    <property type="molecule type" value="Genomic_DNA"/>
</dbReference>
<sequence>MHESMHIFGLEHAQTPYDLYGDPTDVMGRFEGIQGLLCPNAPHLYRIGMASTLKGWPSDRGGVYGNLTAANFTQYDTFNLSIPAAYLRDDHMVVVDLSRLEPNGKKANCLDKLFISYRVASSEPTGYDSGLPRANNGTVVVHSYDGLQDEVWSNGKRPTYLASIPQGATWWSSTFDKYKDDVGGRLMVRVHSANSTHAQVALCRARYSREYDCSDGRDDDCDGQRDKCDTDCPVIGKRPARGCVQQWPAVPPPKDAWMEASSTGPQGCLDGSGCRCERKRHGTTGTGDAAWTLRVATKLAIYLSRLLYLSMRLFIFLRLGQNCVRSSHFSMTPGMEMAAGGPHISHPAEMLRPKTFVSQHLWFRVQDLAITVLFACLRTQILVSLLASLVKSPIVVETLAFLQPRDQTLTLNGLNAPLVQNKALSINEPRPPPRAMKAPGSRVLRSRTRNNPYCHYEKTLALQEEEDGEYGRCWQVICVTAYNILCYYWIAENCGNARRRSIFFHAMYGNMPPPHGGSSAGGSLYDGDLLLQRADVESYQAAASKPLQAMISHPLSEDVLPEVTLLREQRSSPAAAASRRLHWGPCQQPGAKCQFTSTRTSSKGTSTTVVTSTTNMQGNGGGGGGMGQQKGCRKNCGGGGGGGGPPPPPPPAPGQTVVVNINNYAGTPGQSTVTASASAAATATASRSK</sequence>
<dbReference type="InParanoid" id="D8TXY3"/>
<evidence type="ECO:0000313" key="3">
    <source>
        <dbReference type="EMBL" id="EFJ47723.1"/>
    </source>
</evidence>
<dbReference type="InterPro" id="IPR008752">
    <property type="entry name" value="Peptidase_M11"/>
</dbReference>
<evidence type="ECO:0000256" key="1">
    <source>
        <dbReference type="SAM" id="MobiDB-lite"/>
    </source>
</evidence>
<feature type="compositionally biased region" description="Low complexity" evidence="1">
    <location>
        <begin position="596"/>
        <end position="617"/>
    </location>
</feature>
<protein>
    <recommendedName>
        <fullName evidence="2">Peptidase M11 gametolysin domain-containing protein</fullName>
    </recommendedName>
</protein>
<dbReference type="GeneID" id="9615434"/>
<feature type="compositionally biased region" description="Pro residues" evidence="1">
    <location>
        <begin position="644"/>
        <end position="653"/>
    </location>
</feature>
<evidence type="ECO:0000313" key="4">
    <source>
        <dbReference type="Proteomes" id="UP000001058"/>
    </source>
</evidence>
<feature type="compositionally biased region" description="Low complexity" evidence="1">
    <location>
        <begin position="671"/>
        <end position="689"/>
    </location>
</feature>
<name>D8TXY3_VOLCA</name>
<dbReference type="KEGG" id="vcn:VOLCADRAFT_91784"/>
<feature type="compositionally biased region" description="Gly residues" evidence="1">
    <location>
        <begin position="618"/>
        <end position="628"/>
    </location>
</feature>
<feature type="domain" description="Peptidase M11 gametolysin" evidence="2">
    <location>
        <begin position="1"/>
        <end position="151"/>
    </location>
</feature>
<dbReference type="RefSeq" id="XP_002951194.1">
    <property type="nucleotide sequence ID" value="XM_002951148.1"/>
</dbReference>
<dbReference type="Pfam" id="PF05548">
    <property type="entry name" value="Peptidase_M11"/>
    <property type="match status" value="1"/>
</dbReference>
<evidence type="ECO:0000259" key="2">
    <source>
        <dbReference type="Pfam" id="PF05548"/>
    </source>
</evidence>
<feature type="region of interest" description="Disordered" evidence="1">
    <location>
        <begin position="591"/>
        <end position="689"/>
    </location>
</feature>
<accession>D8TXY3</accession>
<feature type="compositionally biased region" description="Polar residues" evidence="1">
    <location>
        <begin position="657"/>
        <end position="670"/>
    </location>
</feature>
<proteinExistence type="predicted"/>
<dbReference type="AlphaFoldDB" id="D8TXY3"/>
<keyword evidence="4" id="KW-1185">Reference proteome</keyword>
<organism evidence="4">
    <name type="scientific">Volvox carteri f. nagariensis</name>
    <dbReference type="NCBI Taxonomy" id="3068"/>
    <lineage>
        <taxon>Eukaryota</taxon>
        <taxon>Viridiplantae</taxon>
        <taxon>Chlorophyta</taxon>
        <taxon>core chlorophytes</taxon>
        <taxon>Chlorophyceae</taxon>
        <taxon>CS clade</taxon>
        <taxon>Chlamydomonadales</taxon>
        <taxon>Volvocaceae</taxon>
        <taxon>Volvox</taxon>
    </lineage>
</organism>
<dbReference type="Proteomes" id="UP000001058">
    <property type="component" value="Unassembled WGS sequence"/>
</dbReference>